<keyword evidence="3" id="KW-1185">Reference proteome</keyword>
<feature type="compositionally biased region" description="Polar residues" evidence="1">
    <location>
        <begin position="1"/>
        <end position="16"/>
    </location>
</feature>
<evidence type="ECO:0000256" key="1">
    <source>
        <dbReference type="SAM" id="MobiDB-lite"/>
    </source>
</evidence>
<dbReference type="Proteomes" id="UP000266272">
    <property type="component" value="Unassembled WGS sequence"/>
</dbReference>
<feature type="compositionally biased region" description="Polar residues" evidence="1">
    <location>
        <begin position="219"/>
        <end position="230"/>
    </location>
</feature>
<feature type="compositionally biased region" description="Polar residues" evidence="1">
    <location>
        <begin position="69"/>
        <end position="81"/>
    </location>
</feature>
<feature type="compositionally biased region" description="Polar residues" evidence="1">
    <location>
        <begin position="95"/>
        <end position="104"/>
    </location>
</feature>
<protein>
    <submittedName>
        <fullName evidence="2">Heavy metal tolerance</fullName>
    </submittedName>
</protein>
<comment type="caution">
    <text evidence="2">The sequence shown here is derived from an EMBL/GenBank/DDBJ whole genome shotgun (WGS) entry which is preliminary data.</text>
</comment>
<feature type="region of interest" description="Disordered" evidence="1">
    <location>
        <begin position="205"/>
        <end position="260"/>
    </location>
</feature>
<evidence type="ECO:0000313" key="3">
    <source>
        <dbReference type="Proteomes" id="UP000266272"/>
    </source>
</evidence>
<accession>A0A395NCH5</accession>
<evidence type="ECO:0000313" key="2">
    <source>
        <dbReference type="EMBL" id="RFU73507.1"/>
    </source>
</evidence>
<gene>
    <name evidence="2" type="ORF">TARUN_8741</name>
</gene>
<feature type="region of interest" description="Disordered" evidence="1">
    <location>
        <begin position="1"/>
        <end position="193"/>
    </location>
</feature>
<dbReference type="AlphaFoldDB" id="A0A395NCH5"/>
<dbReference type="OrthoDB" id="4900652at2759"/>
<feature type="compositionally biased region" description="Basic and acidic residues" evidence="1">
    <location>
        <begin position="107"/>
        <end position="128"/>
    </location>
</feature>
<feature type="compositionally biased region" description="Low complexity" evidence="1">
    <location>
        <begin position="17"/>
        <end position="34"/>
    </location>
</feature>
<name>A0A395NCH5_TRIAR</name>
<sequence>MDERGLSNTPKSLSTKSRSPSETNTTSESSVNTSERPESRHLPVFTATQDPGIETRAINGKGKEHAPTTDATVISPKTSNVIFMRPRYSRRVQSKSEPSHTSPAVDSVHDGEPPANRVDEAKPSEQRRVSAPMAQGSSASSMIPKPGNRGSSVVRQLPIPPRNSSDGKCGVFTTPAPKENAERRLERIPVPIKDTKEATNVAIITARNENQPPPKTGENHSTIAASSRGTRSIRRLRAGSLRGRRGRISRRASLQKNSQE</sequence>
<organism evidence="2 3">
    <name type="scientific">Trichoderma arundinaceum</name>
    <dbReference type="NCBI Taxonomy" id="490622"/>
    <lineage>
        <taxon>Eukaryota</taxon>
        <taxon>Fungi</taxon>
        <taxon>Dikarya</taxon>
        <taxon>Ascomycota</taxon>
        <taxon>Pezizomycotina</taxon>
        <taxon>Sordariomycetes</taxon>
        <taxon>Hypocreomycetidae</taxon>
        <taxon>Hypocreales</taxon>
        <taxon>Hypocreaceae</taxon>
        <taxon>Trichoderma</taxon>
    </lineage>
</organism>
<reference evidence="2 3" key="1">
    <citation type="journal article" date="2018" name="PLoS Pathog.">
        <title>Evolution of structural diversity of trichothecenes, a family of toxins produced by plant pathogenic and entomopathogenic fungi.</title>
        <authorList>
            <person name="Proctor R.H."/>
            <person name="McCormick S.P."/>
            <person name="Kim H.S."/>
            <person name="Cardoza R.E."/>
            <person name="Stanley A.M."/>
            <person name="Lindo L."/>
            <person name="Kelly A."/>
            <person name="Brown D.W."/>
            <person name="Lee T."/>
            <person name="Vaughan M.M."/>
            <person name="Alexander N.J."/>
            <person name="Busman M."/>
            <person name="Gutierrez S."/>
        </authorList>
    </citation>
    <scope>NUCLEOTIDE SEQUENCE [LARGE SCALE GENOMIC DNA]</scope>
    <source>
        <strain evidence="2 3">IBT 40837</strain>
    </source>
</reference>
<proteinExistence type="predicted"/>
<dbReference type="EMBL" id="PXOA01000641">
    <property type="protein sequence ID" value="RFU73507.1"/>
    <property type="molecule type" value="Genomic_DNA"/>
</dbReference>
<feature type="compositionally biased region" description="Basic and acidic residues" evidence="1">
    <location>
        <begin position="179"/>
        <end position="193"/>
    </location>
</feature>
<feature type="compositionally biased region" description="Basic residues" evidence="1">
    <location>
        <begin position="231"/>
        <end position="250"/>
    </location>
</feature>